<keyword evidence="2 5" id="KW-0812">Transmembrane</keyword>
<feature type="transmembrane region" description="Helical" evidence="5">
    <location>
        <begin position="245"/>
        <end position="265"/>
    </location>
</feature>
<feature type="transmembrane region" description="Helical" evidence="5">
    <location>
        <begin position="741"/>
        <end position="762"/>
    </location>
</feature>
<dbReference type="AlphaFoldDB" id="A0A3F2RY39"/>
<feature type="domain" description="EamA" evidence="6">
    <location>
        <begin position="345"/>
        <end position="477"/>
    </location>
</feature>
<feature type="transmembrane region" description="Helical" evidence="5">
    <location>
        <begin position="523"/>
        <end position="544"/>
    </location>
</feature>
<feature type="transmembrane region" description="Helical" evidence="5">
    <location>
        <begin position="302"/>
        <end position="323"/>
    </location>
</feature>
<feature type="domain" description="EamA" evidence="6">
    <location>
        <begin position="776"/>
        <end position="903"/>
    </location>
</feature>
<organism evidence="7 9">
    <name type="scientific">Phytophthora kernoviae</name>
    <dbReference type="NCBI Taxonomy" id="325452"/>
    <lineage>
        <taxon>Eukaryota</taxon>
        <taxon>Sar</taxon>
        <taxon>Stramenopiles</taxon>
        <taxon>Oomycota</taxon>
        <taxon>Peronosporomycetes</taxon>
        <taxon>Peronosporales</taxon>
        <taxon>Peronosporaceae</taxon>
        <taxon>Phytophthora</taxon>
    </lineage>
</organism>
<feature type="transmembrane region" description="Helical" evidence="5">
    <location>
        <begin position="183"/>
        <end position="204"/>
    </location>
</feature>
<accession>A0A3F2RY39</accession>
<feature type="transmembrane region" description="Helical" evidence="5">
    <location>
        <begin position="149"/>
        <end position="171"/>
    </location>
</feature>
<reference evidence="9 10" key="1">
    <citation type="submission" date="2018-07" db="EMBL/GenBank/DDBJ databases">
        <title>Genome sequencing of oomycete isolates from Chile give support for New Zealand origin for Phytophthora kernoviae and make available the first Nothophytophthora sp. genome.</title>
        <authorList>
            <person name="Studholme D.J."/>
            <person name="Sanfuentes E."/>
            <person name="Panda P."/>
            <person name="Hill R."/>
            <person name="Sambles C."/>
            <person name="Grant M."/>
            <person name="Williams N.M."/>
            <person name="Mcdougal R.L."/>
        </authorList>
    </citation>
    <scope>NUCLEOTIDE SEQUENCE [LARGE SCALE GENOMIC DNA]</scope>
    <source>
        <strain evidence="7">Chile6</strain>
        <strain evidence="8">Chile7</strain>
    </source>
</reference>
<feature type="transmembrane region" description="Helical" evidence="5">
    <location>
        <begin position="376"/>
        <end position="396"/>
    </location>
</feature>
<feature type="transmembrane region" description="Helical" evidence="5">
    <location>
        <begin position="892"/>
        <end position="910"/>
    </location>
</feature>
<dbReference type="PANTHER" id="PTHR22911">
    <property type="entry name" value="ACYL-MALONYL CONDENSING ENZYME-RELATED"/>
    <property type="match status" value="1"/>
</dbReference>
<feature type="transmembrane region" description="Helical" evidence="5">
    <location>
        <begin position="211"/>
        <end position="233"/>
    </location>
</feature>
<dbReference type="InterPro" id="IPR037185">
    <property type="entry name" value="EmrE-like"/>
</dbReference>
<feature type="domain" description="EamA" evidence="6">
    <location>
        <begin position="33"/>
        <end position="165"/>
    </location>
</feature>
<feature type="domain" description="EamA" evidence="6">
    <location>
        <begin position="190"/>
        <end position="315"/>
    </location>
</feature>
<evidence type="ECO:0000256" key="5">
    <source>
        <dbReference type="SAM" id="Phobius"/>
    </source>
</evidence>
<evidence type="ECO:0000313" key="10">
    <source>
        <dbReference type="Proteomes" id="UP000284657"/>
    </source>
</evidence>
<dbReference type="EMBL" id="MBDO02000036">
    <property type="protein sequence ID" value="RLN66452.1"/>
    <property type="molecule type" value="Genomic_DNA"/>
</dbReference>
<dbReference type="InterPro" id="IPR000620">
    <property type="entry name" value="EamA_dom"/>
</dbReference>
<evidence type="ECO:0000256" key="4">
    <source>
        <dbReference type="ARBA" id="ARBA00023136"/>
    </source>
</evidence>
<feature type="transmembrane region" description="Helical" evidence="5">
    <location>
        <begin position="433"/>
        <end position="454"/>
    </location>
</feature>
<feature type="transmembrane region" description="Helical" evidence="5">
    <location>
        <begin position="564"/>
        <end position="581"/>
    </location>
</feature>
<feature type="transmembrane region" description="Helical" evidence="5">
    <location>
        <begin position="774"/>
        <end position="793"/>
    </location>
</feature>
<evidence type="ECO:0000313" key="9">
    <source>
        <dbReference type="Proteomes" id="UP000277300"/>
    </source>
</evidence>
<feature type="transmembrane region" description="Helical" evidence="5">
    <location>
        <begin position="277"/>
        <end position="296"/>
    </location>
</feature>
<name>A0A3F2RY39_9STRA</name>
<feature type="transmembrane region" description="Helical" evidence="5">
    <location>
        <begin position="31"/>
        <end position="52"/>
    </location>
</feature>
<dbReference type="Proteomes" id="UP000284657">
    <property type="component" value="Unassembled WGS sequence"/>
</dbReference>
<evidence type="ECO:0000256" key="1">
    <source>
        <dbReference type="ARBA" id="ARBA00004141"/>
    </source>
</evidence>
<dbReference type="GO" id="GO:0016020">
    <property type="term" value="C:membrane"/>
    <property type="evidence" value="ECO:0007669"/>
    <property type="project" value="UniProtKB-SubCell"/>
</dbReference>
<dbReference type="EMBL" id="MBAD02000260">
    <property type="protein sequence ID" value="RLN70335.1"/>
    <property type="molecule type" value="Genomic_DNA"/>
</dbReference>
<feature type="transmembrane region" description="Helical" evidence="5">
    <location>
        <begin position="408"/>
        <end position="427"/>
    </location>
</feature>
<feature type="transmembrane region" description="Helical" evidence="5">
    <location>
        <begin position="688"/>
        <end position="710"/>
    </location>
</feature>
<evidence type="ECO:0000256" key="2">
    <source>
        <dbReference type="ARBA" id="ARBA00022692"/>
    </source>
</evidence>
<dbReference type="OrthoDB" id="306876at2759"/>
<feature type="transmembrane region" description="Helical" evidence="5">
    <location>
        <begin position="622"/>
        <end position="643"/>
    </location>
</feature>
<feature type="transmembrane region" description="Helical" evidence="5">
    <location>
        <begin position="716"/>
        <end position="734"/>
    </location>
</feature>
<dbReference type="PANTHER" id="PTHR22911:SF6">
    <property type="entry name" value="SOLUTE CARRIER FAMILY 35 MEMBER G1"/>
    <property type="match status" value="1"/>
</dbReference>
<evidence type="ECO:0000259" key="6">
    <source>
        <dbReference type="Pfam" id="PF00892"/>
    </source>
</evidence>
<feature type="transmembrane region" description="Helical" evidence="5">
    <location>
        <begin position="461"/>
        <end position="483"/>
    </location>
</feature>
<keyword evidence="3 5" id="KW-1133">Transmembrane helix</keyword>
<dbReference type="Pfam" id="PF00892">
    <property type="entry name" value="EamA"/>
    <property type="match status" value="5"/>
</dbReference>
<feature type="transmembrane region" description="Helical" evidence="5">
    <location>
        <begin position="836"/>
        <end position="856"/>
    </location>
</feature>
<feature type="transmembrane region" description="Helical" evidence="5">
    <location>
        <begin position="868"/>
        <end position="886"/>
    </location>
</feature>
<comment type="caution">
    <text evidence="7">The sequence shown here is derived from an EMBL/GenBank/DDBJ whole genome shotgun (WGS) entry which is preliminary data.</text>
</comment>
<feature type="transmembrane region" description="Helical" evidence="5">
    <location>
        <begin position="64"/>
        <end position="90"/>
    </location>
</feature>
<gene>
    <name evidence="8" type="ORF">BBJ29_002296</name>
    <name evidence="7" type="ORF">BBP00_00002217</name>
</gene>
<comment type="subcellular location">
    <subcellularLocation>
        <location evidence="1">Membrane</location>
        <topology evidence="1">Multi-pass membrane protein</topology>
    </subcellularLocation>
</comment>
<keyword evidence="4 5" id="KW-0472">Membrane</keyword>
<feature type="domain" description="EamA" evidence="6">
    <location>
        <begin position="624"/>
        <end position="756"/>
    </location>
</feature>
<protein>
    <recommendedName>
        <fullName evidence="6">EamA domain-containing protein</fullName>
    </recommendedName>
</protein>
<feature type="transmembrane region" description="Helical" evidence="5">
    <location>
        <begin position="121"/>
        <end position="142"/>
    </location>
</feature>
<feature type="transmembrane region" description="Helical" evidence="5">
    <location>
        <begin position="655"/>
        <end position="676"/>
    </location>
</feature>
<evidence type="ECO:0000256" key="3">
    <source>
        <dbReference type="ARBA" id="ARBA00022989"/>
    </source>
</evidence>
<feature type="transmembrane region" description="Helical" evidence="5">
    <location>
        <begin position="344"/>
        <end position="364"/>
    </location>
</feature>
<dbReference type="SUPFAM" id="SSF103481">
    <property type="entry name" value="Multidrug resistance efflux transporter EmrE"/>
    <property type="match status" value="5"/>
</dbReference>
<sequence length="916" mass="100277">MSVDQLSEDAPLLPTVSTASPKAQSEPSYHALFGISCVATSALCFSLMSTFIKYMTFTFSSMEAIFWRSIGAFVCNFIVVVLTGQSLYVAPEYRRTLVLRCVAGFACMGFAFYAMSQMVLADASVIVFTSPVMTFFFGAFVLHEKIDPISFVSAVVAFGGLICVVRPGFLFGYDHPTAAADGSWIAVGSGLLGALSQVCVFLTVRQLQGLNLFAIVHYFTLSSIVFALLWIAIVQQTFYVPSSFLLWRAIIGTGLFTFGGQMFLTKGFQLEKAGIASVMRYLDVVFVFIWDATILGEHINHWSVIGALIICTCAVTIALEKVVPLLPRAGEAIELDAIPRHHSLLGLMSVAVSAFCFSIMSTLIKYQTYTMSSMEAIFWRSTGAFVFNFVSVLYLRKSLYVAPNKRKMLALRCLAGFSSIGFAFYAVSQMVLTDASVIILTSPVMTFFFGACLLHERIDLVSLLSAVFAFGGLVFVVRPGFLFGYDQPSERSSTASSWVAVGAALLGALGQVFVFITVRQLQGVHALVIVHYFMLSSAIVALLWVTINQLRAQDFVVPSAFEEWRAIVGCGLFTFVGQMFLTKGFQLEKAVGTEKHLTENRPLLPTRSTESYDGKPEDRPHALLGIACVAASAVCFSLMSTMIKFNTYSMTSVEAIFWRSIVALVLNYICIWYTGMSTFVAPEERMMLFYRCLAGFSSISFAFYALSQMVLADSSVIVFTSPVFTFFLGACLLHEHIDIPSFACAILSFGGLICVVRPGFIFGYSHSTAESDGSWIAIGSALLGAIGQAFVFITVRKLKGIHFMVIVHYFMLFSMFGSIAYIALVQREFVIPSTLGVWAAIAGTGVFTFVGQLLLTKGFQLEKAGIASVMRYLDVVCVFIWDYLLLGEHINYWSVVGAAIICSCAATIALRKAHSG</sequence>
<feature type="transmembrane region" description="Helical" evidence="5">
    <location>
        <begin position="97"/>
        <end position="115"/>
    </location>
</feature>
<evidence type="ECO:0000313" key="8">
    <source>
        <dbReference type="EMBL" id="RLN70335.1"/>
    </source>
</evidence>
<proteinExistence type="predicted"/>
<feature type="transmembrane region" description="Helical" evidence="5">
    <location>
        <begin position="805"/>
        <end position="824"/>
    </location>
</feature>
<dbReference type="Proteomes" id="UP000277300">
    <property type="component" value="Unassembled WGS sequence"/>
</dbReference>
<feature type="transmembrane region" description="Helical" evidence="5">
    <location>
        <begin position="495"/>
        <end position="516"/>
    </location>
</feature>
<evidence type="ECO:0000313" key="7">
    <source>
        <dbReference type="EMBL" id="RLN66452.1"/>
    </source>
</evidence>